<dbReference type="Gene3D" id="1.20.1250.20">
    <property type="entry name" value="MFS general substrate transporter like domains"/>
    <property type="match status" value="1"/>
</dbReference>
<organism evidence="6">
    <name type="scientific">Photinus pyralis</name>
    <name type="common">Common eastern firefly</name>
    <name type="synonym">Lampyris pyralis</name>
    <dbReference type="NCBI Taxonomy" id="7054"/>
    <lineage>
        <taxon>Eukaryota</taxon>
        <taxon>Metazoa</taxon>
        <taxon>Ecdysozoa</taxon>
        <taxon>Arthropoda</taxon>
        <taxon>Hexapoda</taxon>
        <taxon>Insecta</taxon>
        <taxon>Pterygota</taxon>
        <taxon>Neoptera</taxon>
        <taxon>Endopterygota</taxon>
        <taxon>Coleoptera</taxon>
        <taxon>Polyphaga</taxon>
        <taxon>Elateriformia</taxon>
        <taxon>Elateroidea</taxon>
        <taxon>Lampyridae</taxon>
        <taxon>Lampyrinae</taxon>
        <taxon>Photinus</taxon>
    </lineage>
</organism>
<evidence type="ECO:0000256" key="3">
    <source>
        <dbReference type="ARBA" id="ARBA00022989"/>
    </source>
</evidence>
<keyword evidence="3 5" id="KW-1133">Transmembrane helix</keyword>
<dbReference type="InterPro" id="IPR005829">
    <property type="entry name" value="Sugar_transporter_CS"/>
</dbReference>
<sequence length="209" mass="23658">MSRNTKSWIFFNKSYTSNRMVETQNVEVDEDDVMSKTIGDYGKWQLQMTFLLALVNIPCTWHIVSFTFQAAERHVTCARSNSLENTTPILWNNFTQATDHCFIKNVTHVNSSGYSDVSASLIKCDEWKFEGKGDTLIKEFSLLCDREHLTNVADMTFLAGVAVGGLVGGIFSDRYGRKRMLMCAVFLQALLGTLIAVTPCCVQRFRTYC</sequence>
<dbReference type="PROSITE" id="PS00216">
    <property type="entry name" value="SUGAR_TRANSPORT_1"/>
    <property type="match status" value="1"/>
</dbReference>
<dbReference type="SUPFAM" id="SSF103473">
    <property type="entry name" value="MFS general substrate transporter"/>
    <property type="match status" value="1"/>
</dbReference>
<evidence type="ECO:0000313" key="6">
    <source>
        <dbReference type="EMBL" id="JAV90543.1"/>
    </source>
</evidence>
<reference evidence="6" key="1">
    <citation type="journal article" date="2016" name="Sci. Rep.">
        <title>Molecular characterization of firefly nuptial gifts: a multi-omics approach sheds light on postcopulatory sexual selection.</title>
        <authorList>
            <person name="Al-Wathiqui N."/>
            <person name="Fallon T.R."/>
            <person name="South A."/>
            <person name="Weng J.K."/>
            <person name="Lewis S.M."/>
        </authorList>
    </citation>
    <scope>NUCLEOTIDE SEQUENCE</scope>
</reference>
<dbReference type="InterPro" id="IPR036259">
    <property type="entry name" value="MFS_trans_sf"/>
</dbReference>
<evidence type="ECO:0008006" key="7">
    <source>
        <dbReference type="Google" id="ProtNLM"/>
    </source>
</evidence>
<evidence type="ECO:0000256" key="5">
    <source>
        <dbReference type="SAM" id="Phobius"/>
    </source>
</evidence>
<proteinExistence type="predicted"/>
<protein>
    <recommendedName>
        <fullName evidence="7">Major facilitator superfamily (MFS) profile domain-containing protein</fullName>
    </recommendedName>
</protein>
<feature type="transmembrane region" description="Helical" evidence="5">
    <location>
        <begin position="180"/>
        <end position="197"/>
    </location>
</feature>
<dbReference type="GO" id="GO:0016020">
    <property type="term" value="C:membrane"/>
    <property type="evidence" value="ECO:0007669"/>
    <property type="project" value="UniProtKB-SubCell"/>
</dbReference>
<name>A0A1Y1MY08_PHOPY</name>
<dbReference type="GO" id="GO:0022857">
    <property type="term" value="F:transmembrane transporter activity"/>
    <property type="evidence" value="ECO:0007669"/>
    <property type="project" value="InterPro"/>
</dbReference>
<comment type="subcellular location">
    <subcellularLocation>
        <location evidence="1">Membrane</location>
        <topology evidence="1">Multi-pass membrane protein</topology>
    </subcellularLocation>
</comment>
<dbReference type="AlphaFoldDB" id="A0A1Y1MY08"/>
<keyword evidence="2 5" id="KW-0812">Transmembrane</keyword>
<evidence type="ECO:0000256" key="4">
    <source>
        <dbReference type="ARBA" id="ARBA00023136"/>
    </source>
</evidence>
<evidence type="ECO:0000256" key="2">
    <source>
        <dbReference type="ARBA" id="ARBA00022692"/>
    </source>
</evidence>
<keyword evidence="4 5" id="KW-0472">Membrane</keyword>
<accession>A0A1Y1MY08</accession>
<evidence type="ECO:0000256" key="1">
    <source>
        <dbReference type="ARBA" id="ARBA00004141"/>
    </source>
</evidence>
<dbReference type="EMBL" id="GEZM01017616">
    <property type="protein sequence ID" value="JAV90543.1"/>
    <property type="molecule type" value="Transcribed_RNA"/>
</dbReference>